<feature type="region of interest" description="Disordered" evidence="1">
    <location>
        <begin position="1"/>
        <end position="34"/>
    </location>
</feature>
<protein>
    <submittedName>
        <fullName evidence="2">Uncharacterized protein</fullName>
    </submittedName>
</protein>
<name>A0A4C1UFW4_EUMVA</name>
<dbReference type="AlphaFoldDB" id="A0A4C1UFW4"/>
<accession>A0A4C1UFW4</accession>
<feature type="compositionally biased region" description="Basic residues" evidence="1">
    <location>
        <begin position="1"/>
        <end position="13"/>
    </location>
</feature>
<dbReference type="EMBL" id="BGZK01000169">
    <property type="protein sequence ID" value="GBP25040.1"/>
    <property type="molecule type" value="Genomic_DNA"/>
</dbReference>
<reference evidence="2 3" key="1">
    <citation type="journal article" date="2019" name="Commun. Biol.">
        <title>The bagworm genome reveals a unique fibroin gene that provides high tensile strength.</title>
        <authorList>
            <person name="Kono N."/>
            <person name="Nakamura H."/>
            <person name="Ohtoshi R."/>
            <person name="Tomita M."/>
            <person name="Numata K."/>
            <person name="Arakawa K."/>
        </authorList>
    </citation>
    <scope>NUCLEOTIDE SEQUENCE [LARGE SCALE GENOMIC DNA]</scope>
</reference>
<evidence type="ECO:0000313" key="2">
    <source>
        <dbReference type="EMBL" id="GBP25040.1"/>
    </source>
</evidence>
<evidence type="ECO:0000256" key="1">
    <source>
        <dbReference type="SAM" id="MobiDB-lite"/>
    </source>
</evidence>
<proteinExistence type="predicted"/>
<keyword evidence="3" id="KW-1185">Reference proteome</keyword>
<dbReference type="Proteomes" id="UP000299102">
    <property type="component" value="Unassembled WGS sequence"/>
</dbReference>
<organism evidence="2 3">
    <name type="scientific">Eumeta variegata</name>
    <name type="common">Bagworm moth</name>
    <name type="synonym">Eumeta japonica</name>
    <dbReference type="NCBI Taxonomy" id="151549"/>
    <lineage>
        <taxon>Eukaryota</taxon>
        <taxon>Metazoa</taxon>
        <taxon>Ecdysozoa</taxon>
        <taxon>Arthropoda</taxon>
        <taxon>Hexapoda</taxon>
        <taxon>Insecta</taxon>
        <taxon>Pterygota</taxon>
        <taxon>Neoptera</taxon>
        <taxon>Endopterygota</taxon>
        <taxon>Lepidoptera</taxon>
        <taxon>Glossata</taxon>
        <taxon>Ditrysia</taxon>
        <taxon>Tineoidea</taxon>
        <taxon>Psychidae</taxon>
        <taxon>Oiketicinae</taxon>
        <taxon>Eumeta</taxon>
    </lineage>
</organism>
<comment type="caution">
    <text evidence="2">The sequence shown here is derived from an EMBL/GenBank/DDBJ whole genome shotgun (WGS) entry which is preliminary data.</text>
</comment>
<gene>
    <name evidence="2" type="ORF">EVAR_19520_1</name>
</gene>
<evidence type="ECO:0000313" key="3">
    <source>
        <dbReference type="Proteomes" id="UP000299102"/>
    </source>
</evidence>
<sequence>MTSGRVRSRRSRPRSLEGGAPVRARPRSHLGGIEKLSEGPLARLTRPRCGLARAPPAKCFLSCVQTVDEGERCDETCVYETTGRDSETVQELLRTLHLNSIQNNVWMSTGPISGLKPTPYELNHNLPKYKRNLQAAVTRRCSVIGNG</sequence>